<protein>
    <submittedName>
        <fullName evidence="1">Uncharacterized protein</fullName>
    </submittedName>
</protein>
<evidence type="ECO:0000313" key="1">
    <source>
        <dbReference type="EMBL" id="KAK5919595.1"/>
    </source>
</evidence>
<accession>A0AAN8DCE8</accession>
<name>A0AAN8DCE8_CHAGU</name>
<dbReference type="Proteomes" id="UP001331515">
    <property type="component" value="Unassembled WGS sequence"/>
</dbReference>
<proteinExistence type="predicted"/>
<keyword evidence="2" id="KW-1185">Reference proteome</keyword>
<comment type="caution">
    <text evidence="1">The sequence shown here is derived from an EMBL/GenBank/DDBJ whole genome shotgun (WGS) entry which is preliminary data.</text>
</comment>
<dbReference type="EMBL" id="JAURVH010001524">
    <property type="protein sequence ID" value="KAK5919595.1"/>
    <property type="molecule type" value="Genomic_DNA"/>
</dbReference>
<evidence type="ECO:0000313" key="2">
    <source>
        <dbReference type="Proteomes" id="UP001331515"/>
    </source>
</evidence>
<reference evidence="1 2" key="1">
    <citation type="journal article" date="2023" name="Mol. Biol. Evol.">
        <title>Genomics of Secondarily Temperate Adaptation in the Only Non-Antarctic Icefish.</title>
        <authorList>
            <person name="Rivera-Colon A.G."/>
            <person name="Rayamajhi N."/>
            <person name="Minhas B.F."/>
            <person name="Madrigal G."/>
            <person name="Bilyk K.T."/>
            <person name="Yoon V."/>
            <person name="Hune M."/>
            <person name="Gregory S."/>
            <person name="Cheng C.H.C."/>
            <person name="Catchen J.M."/>
        </authorList>
    </citation>
    <scope>NUCLEOTIDE SEQUENCE [LARGE SCALE GENOMIC DNA]</scope>
    <source>
        <tissue evidence="1">White muscle</tissue>
    </source>
</reference>
<sequence length="72" mass="8241">MKLMFLRQNALEFCSRLLMACHSSPRLSIRMSGYNGVSRQETLAYPVASFLLYIDNKTTQLYNQLHIDLGAV</sequence>
<organism evidence="1 2">
    <name type="scientific">Champsocephalus gunnari</name>
    <name type="common">Mackerel icefish</name>
    <dbReference type="NCBI Taxonomy" id="52237"/>
    <lineage>
        <taxon>Eukaryota</taxon>
        <taxon>Metazoa</taxon>
        <taxon>Chordata</taxon>
        <taxon>Craniata</taxon>
        <taxon>Vertebrata</taxon>
        <taxon>Euteleostomi</taxon>
        <taxon>Actinopterygii</taxon>
        <taxon>Neopterygii</taxon>
        <taxon>Teleostei</taxon>
        <taxon>Neoteleostei</taxon>
        <taxon>Acanthomorphata</taxon>
        <taxon>Eupercaria</taxon>
        <taxon>Perciformes</taxon>
        <taxon>Notothenioidei</taxon>
        <taxon>Channichthyidae</taxon>
        <taxon>Champsocephalus</taxon>
    </lineage>
</organism>
<dbReference type="AlphaFoldDB" id="A0AAN8DCE8"/>
<gene>
    <name evidence="1" type="ORF">CgunFtcFv8_023471</name>
</gene>